<comment type="caution">
    <text evidence="2">The sequence shown here is derived from an EMBL/GenBank/DDBJ whole genome shotgun (WGS) entry which is preliminary data.</text>
</comment>
<proteinExistence type="predicted"/>
<dbReference type="PANTHER" id="PTHR31061:SF24">
    <property type="entry name" value="LD22376P"/>
    <property type="match status" value="1"/>
</dbReference>
<evidence type="ECO:0000313" key="2">
    <source>
        <dbReference type="EMBL" id="KAJ8870064.1"/>
    </source>
</evidence>
<protein>
    <recommendedName>
        <fullName evidence="4">Heparan-alpha-glucosaminide N-acetyltransferase catalytic domain-containing protein</fullName>
    </recommendedName>
</protein>
<dbReference type="EMBL" id="JARBHB010000013">
    <property type="protein sequence ID" value="KAJ8870064.1"/>
    <property type="molecule type" value="Genomic_DNA"/>
</dbReference>
<evidence type="ECO:0000256" key="1">
    <source>
        <dbReference type="SAM" id="Phobius"/>
    </source>
</evidence>
<evidence type="ECO:0008006" key="4">
    <source>
        <dbReference type="Google" id="ProtNLM"/>
    </source>
</evidence>
<organism evidence="2 3">
    <name type="scientific">Dryococelus australis</name>
    <dbReference type="NCBI Taxonomy" id="614101"/>
    <lineage>
        <taxon>Eukaryota</taxon>
        <taxon>Metazoa</taxon>
        <taxon>Ecdysozoa</taxon>
        <taxon>Arthropoda</taxon>
        <taxon>Hexapoda</taxon>
        <taxon>Insecta</taxon>
        <taxon>Pterygota</taxon>
        <taxon>Neoptera</taxon>
        <taxon>Polyneoptera</taxon>
        <taxon>Phasmatodea</taxon>
        <taxon>Verophasmatodea</taxon>
        <taxon>Anareolatae</taxon>
        <taxon>Phasmatidae</taxon>
        <taxon>Eurycanthinae</taxon>
        <taxon>Dryococelus</taxon>
    </lineage>
</organism>
<name>A0ABQ9GCB9_9NEOP</name>
<feature type="transmembrane region" description="Helical" evidence="1">
    <location>
        <begin position="41"/>
        <end position="62"/>
    </location>
</feature>
<dbReference type="Proteomes" id="UP001159363">
    <property type="component" value="Chromosome 12"/>
</dbReference>
<sequence>MNYVVLFQDLGTPSPTEGPMLVRSEMITARKHDSRMKSLDGFRGLCILLMIFVNYGGGKYWIFQHSAWNGLTVADVVFPW</sequence>
<gene>
    <name evidence="2" type="ORF">PR048_029075</name>
</gene>
<accession>A0ABQ9GCB9</accession>
<reference evidence="2 3" key="1">
    <citation type="submission" date="2023-02" db="EMBL/GenBank/DDBJ databases">
        <title>LHISI_Scaffold_Assembly.</title>
        <authorList>
            <person name="Stuart O.P."/>
            <person name="Cleave R."/>
            <person name="Magrath M.J.L."/>
            <person name="Mikheyev A.S."/>
        </authorList>
    </citation>
    <scope>NUCLEOTIDE SEQUENCE [LARGE SCALE GENOMIC DNA]</scope>
    <source>
        <strain evidence="2">Daus_M_001</strain>
        <tissue evidence="2">Leg muscle</tissue>
    </source>
</reference>
<keyword evidence="3" id="KW-1185">Reference proteome</keyword>
<evidence type="ECO:0000313" key="3">
    <source>
        <dbReference type="Proteomes" id="UP001159363"/>
    </source>
</evidence>
<keyword evidence="1" id="KW-1133">Transmembrane helix</keyword>
<keyword evidence="1" id="KW-0472">Membrane</keyword>
<dbReference type="PANTHER" id="PTHR31061">
    <property type="entry name" value="LD22376P"/>
    <property type="match status" value="1"/>
</dbReference>
<keyword evidence="1" id="KW-0812">Transmembrane</keyword>